<gene>
    <name evidence="3" type="ORF">CC78DRAFT_536390</name>
</gene>
<feature type="domain" description="RING-type" evidence="2">
    <location>
        <begin position="32"/>
        <end position="95"/>
    </location>
</feature>
<dbReference type="AlphaFoldDB" id="A0A9P4MZK9"/>
<sequence>MPYRVPSPVLSNFLTNHTRPISVPGLLDSCQCPICHNQYSEPDPDYVHPLHPAGTPEYPVQIYDCGECPHIFGRLCLERHIRARQPWSHRCPICRAEWFPAPVSRRERMLGRIAAALEQHARAVDDEEVEDALSAVVELLRDLMDELQMPGWI</sequence>
<keyword evidence="4" id="KW-1185">Reference proteome</keyword>
<keyword evidence="1" id="KW-0479">Metal-binding</keyword>
<name>A0A9P4MZK9_9PLEO</name>
<dbReference type="PROSITE" id="PS50089">
    <property type="entry name" value="ZF_RING_2"/>
    <property type="match status" value="1"/>
</dbReference>
<dbReference type="InterPro" id="IPR001841">
    <property type="entry name" value="Znf_RING"/>
</dbReference>
<dbReference type="SUPFAM" id="SSF57850">
    <property type="entry name" value="RING/U-box"/>
    <property type="match status" value="1"/>
</dbReference>
<evidence type="ECO:0000313" key="4">
    <source>
        <dbReference type="Proteomes" id="UP000800093"/>
    </source>
</evidence>
<evidence type="ECO:0000313" key="3">
    <source>
        <dbReference type="EMBL" id="KAF2260397.1"/>
    </source>
</evidence>
<evidence type="ECO:0000256" key="1">
    <source>
        <dbReference type="PROSITE-ProRule" id="PRU00175"/>
    </source>
</evidence>
<comment type="caution">
    <text evidence="3">The sequence shown here is derived from an EMBL/GenBank/DDBJ whole genome shotgun (WGS) entry which is preliminary data.</text>
</comment>
<organism evidence="3 4">
    <name type="scientific">Lojkania enalia</name>
    <dbReference type="NCBI Taxonomy" id="147567"/>
    <lineage>
        <taxon>Eukaryota</taxon>
        <taxon>Fungi</taxon>
        <taxon>Dikarya</taxon>
        <taxon>Ascomycota</taxon>
        <taxon>Pezizomycotina</taxon>
        <taxon>Dothideomycetes</taxon>
        <taxon>Pleosporomycetidae</taxon>
        <taxon>Pleosporales</taxon>
        <taxon>Pleosporales incertae sedis</taxon>
        <taxon>Lojkania</taxon>
    </lineage>
</organism>
<protein>
    <recommendedName>
        <fullName evidence="2">RING-type domain-containing protein</fullName>
    </recommendedName>
</protein>
<evidence type="ECO:0000259" key="2">
    <source>
        <dbReference type="PROSITE" id="PS50089"/>
    </source>
</evidence>
<keyword evidence="1" id="KW-0863">Zinc-finger</keyword>
<dbReference type="Proteomes" id="UP000800093">
    <property type="component" value="Unassembled WGS sequence"/>
</dbReference>
<reference evidence="4" key="1">
    <citation type="journal article" date="2020" name="Stud. Mycol.">
        <title>101 Dothideomycetes genomes: A test case for predicting lifestyles and emergence of pathogens.</title>
        <authorList>
            <person name="Haridas S."/>
            <person name="Albert R."/>
            <person name="Binder M."/>
            <person name="Bloem J."/>
            <person name="LaButti K."/>
            <person name="Salamov A."/>
            <person name="Andreopoulos B."/>
            <person name="Baker S."/>
            <person name="Barry K."/>
            <person name="Bills G."/>
            <person name="Bluhm B."/>
            <person name="Cannon C."/>
            <person name="Castanera R."/>
            <person name="Culley D."/>
            <person name="Daum C."/>
            <person name="Ezra D."/>
            <person name="Gonzalez J."/>
            <person name="Henrissat B."/>
            <person name="Kuo A."/>
            <person name="Liang C."/>
            <person name="Lipzen A."/>
            <person name="Lutzoni F."/>
            <person name="Magnuson J."/>
            <person name="Mondo S."/>
            <person name="Nolan M."/>
            <person name="Ohm R."/>
            <person name="Pangilinan J."/>
            <person name="Park H.-J."/>
            <person name="Ramirez L."/>
            <person name="Alfaro M."/>
            <person name="Sun H."/>
            <person name="Tritt A."/>
            <person name="Yoshinaga Y."/>
            <person name="Zwiers L.-H."/>
            <person name="Turgeon B."/>
            <person name="Goodwin S."/>
            <person name="Spatafora J."/>
            <person name="Crous P."/>
            <person name="Grigoriev I."/>
        </authorList>
    </citation>
    <scope>NUCLEOTIDE SEQUENCE [LARGE SCALE GENOMIC DNA]</scope>
    <source>
        <strain evidence="4">CBS 304.66</strain>
    </source>
</reference>
<dbReference type="EMBL" id="ML986681">
    <property type="protein sequence ID" value="KAF2260397.1"/>
    <property type="molecule type" value="Genomic_DNA"/>
</dbReference>
<dbReference type="Gene3D" id="3.30.40.10">
    <property type="entry name" value="Zinc/RING finger domain, C3HC4 (zinc finger)"/>
    <property type="match status" value="1"/>
</dbReference>
<accession>A0A9P4MZK9</accession>
<dbReference type="OrthoDB" id="3791947at2759"/>
<keyword evidence="1" id="KW-0862">Zinc</keyword>
<dbReference type="InterPro" id="IPR013083">
    <property type="entry name" value="Znf_RING/FYVE/PHD"/>
</dbReference>
<dbReference type="GO" id="GO:0008270">
    <property type="term" value="F:zinc ion binding"/>
    <property type="evidence" value="ECO:0007669"/>
    <property type="project" value="UniProtKB-KW"/>
</dbReference>
<proteinExistence type="predicted"/>